<sequence>MTVFISPPVSQEPAVAVLPSRHLKLWYRTVSTRPFTRNSNAPAQGSIPKRQPATMTLLPATRSDISTREYLALFTLTGTCTAIIIAAFRSRGEPIVASLGFSGFAFAATYCLIPWLGEAFKRVGFKGKDMAKTHRPEIPETMGAVCAVVYIMCMFLFIPFPFYEYLVQTSGGGNRDVEVEVHSATGRTLHRFPHNKLGEYLSAILSLQSMVFLGVADDLFDIRWRHKILLPAIAAIPMLVVYYVDFGVTIITIPTLLQPYLGHLLNLGWLYYAYMAFVAILGPNAINILAGINGIEVGQSIVIALMIIFNDVLYISRPGHPAMNSHLFSLYFLLPFLGVSLALLRYNWFPAKVFVGDTYCYFAGFLFSVVGILGHFSKTLMLLLLPQIFNGCYSTPQLFGLVPCPRHRLPKFNGRTHLLEPSMAPFILPPKQPTVLLLSAMEKFKLVKLVRDEEGVIKECSNLTILNLWLVWFGPMREDTLAMGVLALQLVMGLAALGIRHGLALMVYESDNLIKWERT</sequence>
<dbReference type="InterPro" id="IPR033895">
    <property type="entry name" value="GPT"/>
</dbReference>
<evidence type="ECO:0000256" key="9">
    <source>
        <dbReference type="ARBA" id="ARBA00022692"/>
    </source>
</evidence>
<dbReference type="GO" id="GO:0046872">
    <property type="term" value="F:metal ion binding"/>
    <property type="evidence" value="ECO:0007669"/>
    <property type="project" value="UniProtKB-KW"/>
</dbReference>
<feature type="transmembrane region" description="Helical" evidence="19">
    <location>
        <begin position="480"/>
        <end position="499"/>
    </location>
</feature>
<feature type="transmembrane region" description="Helical" evidence="19">
    <location>
        <begin position="228"/>
        <end position="257"/>
    </location>
</feature>
<organism evidence="20 21">
    <name type="scientific">Drechslerella dactyloides</name>
    <name type="common">Nematode-trapping fungus</name>
    <name type="synonym">Arthrobotrys dactyloides</name>
    <dbReference type="NCBI Taxonomy" id="74499"/>
    <lineage>
        <taxon>Eukaryota</taxon>
        <taxon>Fungi</taxon>
        <taxon>Dikarya</taxon>
        <taxon>Ascomycota</taxon>
        <taxon>Pezizomycotina</taxon>
        <taxon>Orbiliomycetes</taxon>
        <taxon>Orbiliales</taxon>
        <taxon>Orbiliaceae</taxon>
        <taxon>Drechslerella</taxon>
    </lineage>
</organism>
<comment type="pathway">
    <text evidence="3">Protein modification; protein glycosylation.</text>
</comment>
<feature type="transmembrane region" description="Helical" evidence="19">
    <location>
        <begin position="197"/>
        <end position="216"/>
    </location>
</feature>
<evidence type="ECO:0000256" key="6">
    <source>
        <dbReference type="ARBA" id="ARBA00017659"/>
    </source>
</evidence>
<feature type="transmembrane region" description="Helical" evidence="19">
    <location>
        <begin position="95"/>
        <end position="117"/>
    </location>
</feature>
<evidence type="ECO:0000256" key="15">
    <source>
        <dbReference type="ARBA" id="ARBA00029567"/>
    </source>
</evidence>
<evidence type="ECO:0000256" key="8">
    <source>
        <dbReference type="ARBA" id="ARBA00022679"/>
    </source>
</evidence>
<keyword evidence="12" id="KW-0460">Magnesium</keyword>
<comment type="caution">
    <text evidence="20">The sequence shown here is derived from an EMBL/GenBank/DDBJ whole genome shotgun (WGS) entry which is preliminary data.</text>
</comment>
<evidence type="ECO:0000256" key="16">
    <source>
        <dbReference type="ARBA" id="ARBA00033238"/>
    </source>
</evidence>
<feature type="transmembrane region" description="Helical" evidence="19">
    <location>
        <begin position="269"/>
        <end position="290"/>
    </location>
</feature>
<evidence type="ECO:0000256" key="14">
    <source>
        <dbReference type="ARBA" id="ARBA00023136"/>
    </source>
</evidence>
<evidence type="ECO:0000256" key="13">
    <source>
        <dbReference type="ARBA" id="ARBA00022989"/>
    </source>
</evidence>
<dbReference type="GO" id="GO:0003975">
    <property type="term" value="F:UDP-N-acetylglucosamine-dolichyl-phosphate N-acetylglucosaminephosphotransferase activity"/>
    <property type="evidence" value="ECO:0007669"/>
    <property type="project" value="UniProtKB-EC"/>
</dbReference>
<keyword evidence="13 19" id="KW-1133">Transmembrane helix</keyword>
<dbReference type="GO" id="GO:0016757">
    <property type="term" value="F:glycosyltransferase activity"/>
    <property type="evidence" value="ECO:0007669"/>
    <property type="project" value="UniProtKB-KW"/>
</dbReference>
<keyword evidence="8" id="KW-0808">Transferase</keyword>
<reference evidence="20" key="1">
    <citation type="submission" date="2023-01" db="EMBL/GenBank/DDBJ databases">
        <title>The chitinases involved in constricting ring structure development in the nematode-trapping fungus Drechslerella dactyloides.</title>
        <authorList>
            <person name="Wang R."/>
            <person name="Zhang L."/>
            <person name="Tang P."/>
            <person name="Li S."/>
            <person name="Liang L."/>
        </authorList>
    </citation>
    <scope>NUCLEOTIDE SEQUENCE</scope>
    <source>
        <strain evidence="20">YMF1.00031</strain>
    </source>
</reference>
<dbReference type="EC" id="2.7.8.15" evidence="5"/>
<evidence type="ECO:0000313" key="20">
    <source>
        <dbReference type="EMBL" id="KAJ6264858.1"/>
    </source>
</evidence>
<feature type="transmembrane region" description="Helical" evidence="19">
    <location>
        <begin position="297"/>
        <end position="316"/>
    </location>
</feature>
<dbReference type="InterPro" id="IPR000715">
    <property type="entry name" value="Glycosyl_transferase_4"/>
</dbReference>
<comment type="similarity">
    <text evidence="4">Belongs to the glycosyltransferase 4 family.</text>
</comment>
<proteinExistence type="inferred from homology"/>
<feature type="transmembrane region" description="Helical" evidence="19">
    <location>
        <begin position="138"/>
        <end position="160"/>
    </location>
</feature>
<evidence type="ECO:0000256" key="2">
    <source>
        <dbReference type="ARBA" id="ARBA00004477"/>
    </source>
</evidence>
<dbReference type="CDD" id="cd06855">
    <property type="entry name" value="GT_GPT_euk"/>
    <property type="match status" value="1"/>
</dbReference>
<name>A0AAD6J5E7_DREDA</name>
<evidence type="ECO:0000313" key="21">
    <source>
        <dbReference type="Proteomes" id="UP001221413"/>
    </source>
</evidence>
<dbReference type="EMBL" id="JAQGDS010000001">
    <property type="protein sequence ID" value="KAJ6264858.1"/>
    <property type="molecule type" value="Genomic_DNA"/>
</dbReference>
<protein>
    <recommendedName>
        <fullName evidence="6">UDP-N-acetylglucosamine--dolichyl-phosphate N-acetylglucosaminephosphotransferase</fullName>
        <ecNumber evidence="5">2.7.8.15</ecNumber>
    </recommendedName>
    <alternativeName>
        <fullName evidence="15">GlcNAc-1-P transferase</fullName>
    </alternativeName>
    <alternativeName>
        <fullName evidence="16">N-acetylglucosamine-1-phosphate transferase</fullName>
    </alternativeName>
</protein>
<keyword evidence="10" id="KW-0479">Metal-binding</keyword>
<dbReference type="Proteomes" id="UP001221413">
    <property type="component" value="Unassembled WGS sequence"/>
</dbReference>
<evidence type="ECO:0000256" key="5">
    <source>
        <dbReference type="ARBA" id="ARBA00013225"/>
    </source>
</evidence>
<comment type="subcellular location">
    <subcellularLocation>
        <location evidence="2">Endoplasmic reticulum membrane</location>
        <topology evidence="2">Multi-pass membrane protein</topology>
    </subcellularLocation>
</comment>
<keyword evidence="7" id="KW-0328">Glycosyltransferase</keyword>
<accession>A0AAD6J5E7</accession>
<dbReference type="PANTHER" id="PTHR10571:SF0">
    <property type="entry name" value="UDP-N-ACETYLGLUCOSAMINE--DOLICHYL-PHOSPHATE N-ACETYLGLUCOSAMINEPHOSPHOTRANSFERASE"/>
    <property type="match status" value="1"/>
</dbReference>
<comment type="function">
    <text evidence="17">UDP-N-acetylglucosamine--dolichyl-phosphate N-acetylglucosaminephosphotransferase that operates in the biosynthetic pathway of dolichol-linked oligosaccharides, the glycan precursors employed in protein asparagine (N)-glycosylation. The assembly of dolichol-linked oligosaccharides begins on the cytosolic side of the endoplasmic reticulum membrane and finishes in its lumen. The sequential addition of sugars to dolichol pyrophosphate produces dolichol-linked oligosaccharides containing fourteen sugars, including two GlcNAcs, nine mannoses and three glucoses. Once assembled, the oligosaccharide is transferred from the lipid to nascent proteins by oligosaccharyltransferases. Catalyzes the initial step of dolichol-linked oligosaccharide biosynthesis, transfering GlcNAc-1-P from cytosolic UDP-GlcNAc onto the carrier lipid dolichyl phosphate (P-dolichol), yielding GlcNAc-P-P-dolichol embedded in the cytoplasmic leaflet of the endoplasmic reticulum membrane.</text>
</comment>
<dbReference type="PANTHER" id="PTHR10571">
    <property type="entry name" value="UDP-N-ACETYLGLUCOSAMINE--DOLICHYL-PHOSPHATE N-ACETYLGLUCOSAMINEPHOSPHOTRANSFERASE"/>
    <property type="match status" value="1"/>
</dbReference>
<evidence type="ECO:0000256" key="10">
    <source>
        <dbReference type="ARBA" id="ARBA00022723"/>
    </source>
</evidence>
<gene>
    <name evidence="20" type="ORF">Dda_1011</name>
</gene>
<feature type="transmembrane region" description="Helical" evidence="19">
    <location>
        <begin position="70"/>
        <end position="89"/>
    </location>
</feature>
<dbReference type="Pfam" id="PF00953">
    <property type="entry name" value="Glycos_transf_4"/>
    <property type="match status" value="1"/>
</dbReference>
<evidence type="ECO:0000256" key="1">
    <source>
        <dbReference type="ARBA" id="ARBA00001946"/>
    </source>
</evidence>
<keyword evidence="9 19" id="KW-0812">Transmembrane</keyword>
<comment type="catalytic activity">
    <reaction evidence="18">
        <text>a di-trans,poly-cis-dolichyl phosphate + UDP-N-acetyl-alpha-D-glucosamine = an N-acetyl-alpha-D-glucosaminyl-diphospho-di-trans,poly-cis-dolichol + UMP</text>
        <dbReference type="Rhea" id="RHEA:13289"/>
        <dbReference type="Rhea" id="RHEA-COMP:19498"/>
        <dbReference type="Rhea" id="RHEA-COMP:19507"/>
        <dbReference type="ChEBI" id="CHEBI:57683"/>
        <dbReference type="ChEBI" id="CHEBI:57705"/>
        <dbReference type="ChEBI" id="CHEBI:57865"/>
        <dbReference type="ChEBI" id="CHEBI:58427"/>
        <dbReference type="EC" id="2.7.8.15"/>
    </reaction>
    <physiologicalReaction direction="left-to-right" evidence="18">
        <dbReference type="Rhea" id="RHEA:13290"/>
    </physiologicalReaction>
</comment>
<evidence type="ECO:0000256" key="3">
    <source>
        <dbReference type="ARBA" id="ARBA00004922"/>
    </source>
</evidence>
<evidence type="ECO:0000256" key="12">
    <source>
        <dbReference type="ARBA" id="ARBA00022842"/>
    </source>
</evidence>
<evidence type="ECO:0000256" key="18">
    <source>
        <dbReference type="ARBA" id="ARBA00045078"/>
    </source>
</evidence>
<comment type="cofactor">
    <cofactor evidence="1">
        <name>Mg(2+)</name>
        <dbReference type="ChEBI" id="CHEBI:18420"/>
    </cofactor>
</comment>
<feature type="transmembrane region" description="Helical" evidence="19">
    <location>
        <begin position="358"/>
        <end position="376"/>
    </location>
</feature>
<evidence type="ECO:0000256" key="17">
    <source>
        <dbReference type="ARBA" id="ARBA00044717"/>
    </source>
</evidence>
<evidence type="ECO:0000256" key="4">
    <source>
        <dbReference type="ARBA" id="ARBA00009317"/>
    </source>
</evidence>
<keyword evidence="14 19" id="KW-0472">Membrane</keyword>
<dbReference type="GO" id="GO:0005789">
    <property type="term" value="C:endoplasmic reticulum membrane"/>
    <property type="evidence" value="ECO:0007669"/>
    <property type="project" value="UniProtKB-SubCell"/>
</dbReference>
<feature type="transmembrane region" description="Helical" evidence="19">
    <location>
        <begin position="328"/>
        <end position="346"/>
    </location>
</feature>
<evidence type="ECO:0000256" key="11">
    <source>
        <dbReference type="ARBA" id="ARBA00022824"/>
    </source>
</evidence>
<dbReference type="GO" id="GO:0006488">
    <property type="term" value="P:dolichol-linked oligosaccharide biosynthetic process"/>
    <property type="evidence" value="ECO:0007669"/>
    <property type="project" value="InterPro"/>
</dbReference>
<dbReference type="AlphaFoldDB" id="A0AAD6J5E7"/>
<keyword evidence="21" id="KW-1185">Reference proteome</keyword>
<keyword evidence="11" id="KW-0256">Endoplasmic reticulum</keyword>
<evidence type="ECO:0000256" key="7">
    <source>
        <dbReference type="ARBA" id="ARBA00022676"/>
    </source>
</evidence>
<evidence type="ECO:0000256" key="19">
    <source>
        <dbReference type="SAM" id="Phobius"/>
    </source>
</evidence>